<sequence length="236" mass="25718">MFAMILGPVFAAIRQVMSPPLRRMVLRSLGLTIVLLIGLWGLLTKLLEWVLRTYPISRDYPLVDGFVYFLGGAGLVVLLVFLLPPVLAFVGGFFVDDAAAIVERTDFPHDRPGEPQTVMASVLYGLRFAGLALLLNLAALTLIFIPFVNIAAFFAVNTYLLGREYFEMAAARFRPAAEATALRRANRFRVMSAGAVLAGLMLVPVLNLLTPIFGIALMVHVHKRIAPGRAIAGPSP</sequence>
<evidence type="ECO:0000256" key="3">
    <source>
        <dbReference type="ARBA" id="ARBA00022989"/>
    </source>
</evidence>
<dbReference type="EMBL" id="SNZR01000011">
    <property type="protein sequence ID" value="TDR94294.1"/>
    <property type="molecule type" value="Genomic_DNA"/>
</dbReference>
<comment type="caution">
    <text evidence="6">The sequence shown here is derived from an EMBL/GenBank/DDBJ whole genome shotgun (WGS) entry which is preliminary data.</text>
</comment>
<gene>
    <name evidence="6" type="ORF">EV668_1578</name>
</gene>
<evidence type="ECO:0000256" key="2">
    <source>
        <dbReference type="ARBA" id="ARBA00022692"/>
    </source>
</evidence>
<evidence type="ECO:0000256" key="5">
    <source>
        <dbReference type="SAM" id="Phobius"/>
    </source>
</evidence>
<keyword evidence="3 5" id="KW-1133">Transmembrane helix</keyword>
<dbReference type="AlphaFoldDB" id="A0A4R7C6T7"/>
<comment type="subcellular location">
    <subcellularLocation>
        <location evidence="1">Membrane</location>
        <topology evidence="1">Multi-pass membrane protein</topology>
    </subcellularLocation>
</comment>
<keyword evidence="7" id="KW-1185">Reference proteome</keyword>
<keyword evidence="2 5" id="KW-0812">Transmembrane</keyword>
<feature type="transmembrane region" description="Helical" evidence="5">
    <location>
        <begin position="24"/>
        <end position="46"/>
    </location>
</feature>
<dbReference type="RefSeq" id="WP_342636821.1">
    <property type="nucleotide sequence ID" value="NZ_SNZR01000011.1"/>
</dbReference>
<evidence type="ECO:0000313" key="7">
    <source>
        <dbReference type="Proteomes" id="UP000295122"/>
    </source>
</evidence>
<evidence type="ECO:0000256" key="1">
    <source>
        <dbReference type="ARBA" id="ARBA00004141"/>
    </source>
</evidence>
<feature type="transmembrane region" description="Helical" evidence="5">
    <location>
        <begin position="66"/>
        <end position="95"/>
    </location>
</feature>
<dbReference type="Proteomes" id="UP000295122">
    <property type="component" value="Unassembled WGS sequence"/>
</dbReference>
<organism evidence="6 7">
    <name type="scientific">Enterovirga rhinocerotis</name>
    <dbReference type="NCBI Taxonomy" id="1339210"/>
    <lineage>
        <taxon>Bacteria</taxon>
        <taxon>Pseudomonadati</taxon>
        <taxon>Pseudomonadota</taxon>
        <taxon>Alphaproteobacteria</taxon>
        <taxon>Hyphomicrobiales</taxon>
        <taxon>Methylobacteriaceae</taxon>
        <taxon>Enterovirga</taxon>
    </lineage>
</organism>
<dbReference type="NCBIfam" id="NF009407">
    <property type="entry name" value="PRK12768.1"/>
    <property type="match status" value="1"/>
</dbReference>
<name>A0A4R7C6T7_9HYPH</name>
<dbReference type="InterPro" id="IPR059112">
    <property type="entry name" value="CysZ/EI24"/>
</dbReference>
<reference evidence="6 7" key="1">
    <citation type="submission" date="2019-03" db="EMBL/GenBank/DDBJ databases">
        <title>Genomic Encyclopedia of Type Strains, Phase IV (KMG-IV): sequencing the most valuable type-strain genomes for metagenomic binning, comparative biology and taxonomic classification.</title>
        <authorList>
            <person name="Goeker M."/>
        </authorList>
    </citation>
    <scope>NUCLEOTIDE SEQUENCE [LARGE SCALE GENOMIC DNA]</scope>
    <source>
        <strain evidence="6 7">DSM 25903</strain>
    </source>
</reference>
<evidence type="ECO:0000256" key="4">
    <source>
        <dbReference type="ARBA" id="ARBA00023136"/>
    </source>
</evidence>
<dbReference type="Pfam" id="PF07264">
    <property type="entry name" value="EI24"/>
    <property type="match status" value="1"/>
</dbReference>
<protein>
    <submittedName>
        <fullName evidence="6">CysZ protein</fullName>
    </submittedName>
</protein>
<feature type="transmembrane region" description="Helical" evidence="5">
    <location>
        <begin position="195"/>
        <end position="219"/>
    </location>
</feature>
<keyword evidence="4 5" id="KW-0472">Membrane</keyword>
<evidence type="ECO:0000313" key="6">
    <source>
        <dbReference type="EMBL" id="TDR94294.1"/>
    </source>
</evidence>
<accession>A0A4R7C6T7</accession>
<feature type="transmembrane region" description="Helical" evidence="5">
    <location>
        <begin position="128"/>
        <end position="156"/>
    </location>
</feature>
<proteinExistence type="predicted"/>